<reference evidence="1 2" key="1">
    <citation type="journal article" date="2018" name="Front. Microbiol.">
        <title>Description and Comparative Genomics of Macrococcus caseolyticus subsp. hominis subsp. nov., Macrococcus goetzii sp. nov., Macrococcus epidermidis sp. nov., and Macrococcus bohemicus sp. nov., Novel Macrococci From Human Clinical Material With Virulence Potential and Suspected Uptake of Foreign DNA by Natural Transformation.</title>
        <authorList>
            <person name="Maslanova I."/>
            <person name="Wertheimer Z."/>
            <person name="Sedlacek I."/>
            <person name="Svec P."/>
            <person name="Indrakova A."/>
            <person name="Kovarovic V."/>
            <person name="Schumann P."/>
            <person name="Sproer C."/>
            <person name="Kralova S."/>
            <person name="Sedo O."/>
            <person name="Kristofova L."/>
            <person name="Vrbovska V."/>
            <person name="Fuzik T."/>
            <person name="Petras P."/>
            <person name="Zdrahal Z."/>
            <person name="Ruzickova V."/>
            <person name="Doskar J."/>
            <person name="Pantucek R."/>
        </authorList>
    </citation>
    <scope>NUCLEOTIDE SEQUENCE [LARGE SCALE GENOMIC DNA]</scope>
    <source>
        <strain evidence="1 2">CCM 4927</strain>
    </source>
</reference>
<keyword evidence="2" id="KW-1185">Reference proteome</keyword>
<sequence>MIKTWSNPTNSSVTRGYGLTSGLYTYGGDWNVGVFTQANGTKAPKSKYIIESIIITQLDSKYELSKVRKYFGKPSSSYISNNYISYDYGNRLSMSFSKSGSKRYG</sequence>
<proteinExistence type="predicted"/>
<protein>
    <submittedName>
        <fullName evidence="1">Uncharacterized protein</fullName>
    </submittedName>
</protein>
<dbReference type="EMBL" id="MJBI02000011">
    <property type="protein sequence ID" value="RAI79062.1"/>
    <property type="molecule type" value="Genomic_DNA"/>
</dbReference>
<accession>A0A2G5NUE9</accession>
<evidence type="ECO:0000313" key="1">
    <source>
        <dbReference type="EMBL" id="RAI79062.1"/>
    </source>
</evidence>
<evidence type="ECO:0000313" key="2">
    <source>
        <dbReference type="Proteomes" id="UP000229523"/>
    </source>
</evidence>
<name>A0A2G5NUE9_9STAP</name>
<organism evidence="1 2">
    <name type="scientific">Macrococcoides goetzii</name>
    <dbReference type="NCBI Taxonomy" id="1891097"/>
    <lineage>
        <taxon>Bacteria</taxon>
        <taxon>Bacillati</taxon>
        <taxon>Bacillota</taxon>
        <taxon>Bacilli</taxon>
        <taxon>Bacillales</taxon>
        <taxon>Staphylococcaceae</taxon>
        <taxon>Macrococcoides</taxon>
    </lineage>
</organism>
<dbReference type="RefSeq" id="WP_099577168.1">
    <property type="nucleotide sequence ID" value="NZ_MJBI02000011.1"/>
</dbReference>
<dbReference type="Proteomes" id="UP000229523">
    <property type="component" value="Unassembled WGS sequence"/>
</dbReference>
<comment type="caution">
    <text evidence="1">The sequence shown here is derived from an EMBL/GenBank/DDBJ whole genome shotgun (WGS) entry which is preliminary data.</text>
</comment>
<dbReference type="AlphaFoldDB" id="A0A2G5NUE9"/>
<gene>
    <name evidence="1" type="ORF">BFS35_012660</name>
</gene>